<dbReference type="AlphaFoldDB" id="A0A1Y1X7W1"/>
<dbReference type="InterPro" id="IPR014867">
    <property type="entry name" value="Spore_coat_CotH_CotH2/3/7"/>
</dbReference>
<reference evidence="3 4" key="1">
    <citation type="submission" date="2016-08" db="EMBL/GenBank/DDBJ databases">
        <title>A Parts List for Fungal Cellulosomes Revealed by Comparative Genomics.</title>
        <authorList>
            <consortium name="DOE Joint Genome Institute"/>
            <person name="Haitjema C.H."/>
            <person name="Gilmore S.P."/>
            <person name="Henske J.K."/>
            <person name="Solomon K.V."/>
            <person name="De Groot R."/>
            <person name="Kuo A."/>
            <person name="Mondo S.J."/>
            <person name="Salamov A.A."/>
            <person name="Labutti K."/>
            <person name="Zhao Z."/>
            <person name="Chiniquy J."/>
            <person name="Barry K."/>
            <person name="Brewer H.M."/>
            <person name="Purvine S.O."/>
            <person name="Wright A.T."/>
            <person name="Boxma B."/>
            <person name="Van Alen T."/>
            <person name="Hackstein J.H."/>
            <person name="Baker S.E."/>
            <person name="Grigoriev I.V."/>
            <person name="O'Malley M.A."/>
        </authorList>
    </citation>
    <scope>NUCLEOTIDE SEQUENCE [LARGE SCALE GENOMIC DNA]</scope>
    <source>
        <strain evidence="3 4">S4</strain>
    </source>
</reference>
<keyword evidence="1" id="KW-0812">Transmembrane</keyword>
<dbReference type="OrthoDB" id="2387105at2759"/>
<keyword evidence="1" id="KW-1133">Transmembrane helix</keyword>
<gene>
    <name evidence="3" type="ORF">BCR32DRAFT_293063</name>
</gene>
<keyword evidence="2" id="KW-0732">Signal</keyword>
<sequence>MNLKYSLCLLGLVSKVLTANFSVVSFGTNCELNVGGKIYPMAKEQDIPLFKVSAPVSLKSKYKYVCDGKEDVERELTSENTHNELIGRALTLYNMPEFGYPNAEPWERSIGRTELFDPKYVPIAIIDTDEKFFVKAHSTNFDKITFILQDKVFSFNDVPVSTKNTDEDKFQFRITLPDGGIYHRDVLKFRPSAYDPVFFRQILYGDIAHAIGNPTHESIAIRVYLNDGTGIGLWVLQEDCTSESFIRTTFFGNPKTGDILNYTPNNIYDCATGADFTASDGKSLGSFISNNEKDQKIELLAMTKKLEKLDVSNLNAVKDFDGNDFDLDTLFKALALEYLAGHWDSYWFLSTNFVTYHPIDKISASNYRFYFIDQDFDQTWGIGMSENYDPEHFPLKPYTEYLKVNWRKFTGESYDTETRIIVDKLIGCDGLPTCPTKKLFEDHLKSIVQHIFNPVAMKRKVEGYKERLMEEMTWEFSLPHLHQGSTQKYQFTMNDFINNIEGANYEGCVFYWGIMDWTTAICDTVCKQFNIKYDEVPYDPVTAAQQKDDPIDPGSKYDPKANLHNSGSIPSFLTTFNLKLTFILSMLSIIILFI</sequence>
<evidence type="ECO:0000256" key="2">
    <source>
        <dbReference type="SAM" id="SignalP"/>
    </source>
</evidence>
<evidence type="ECO:0000256" key="1">
    <source>
        <dbReference type="SAM" id="Phobius"/>
    </source>
</evidence>
<dbReference type="EMBL" id="MCFG01000110">
    <property type="protein sequence ID" value="ORX81842.1"/>
    <property type="molecule type" value="Genomic_DNA"/>
</dbReference>
<proteinExistence type="predicted"/>
<feature type="signal peptide" evidence="2">
    <location>
        <begin position="1"/>
        <end position="18"/>
    </location>
</feature>
<dbReference type="Proteomes" id="UP000193944">
    <property type="component" value="Unassembled WGS sequence"/>
</dbReference>
<dbReference type="STRING" id="1754192.A0A1Y1X7W1"/>
<keyword evidence="4" id="KW-1185">Reference proteome</keyword>
<reference evidence="3 4" key="2">
    <citation type="submission" date="2016-08" db="EMBL/GenBank/DDBJ databases">
        <title>Pervasive Adenine N6-methylation of Active Genes in Fungi.</title>
        <authorList>
            <consortium name="DOE Joint Genome Institute"/>
            <person name="Mondo S.J."/>
            <person name="Dannebaum R.O."/>
            <person name="Kuo R.C."/>
            <person name="Labutti K."/>
            <person name="Haridas S."/>
            <person name="Kuo A."/>
            <person name="Salamov A."/>
            <person name="Ahrendt S.R."/>
            <person name="Lipzen A."/>
            <person name="Sullivan W."/>
            <person name="Andreopoulos W.B."/>
            <person name="Clum A."/>
            <person name="Lindquist E."/>
            <person name="Daum C."/>
            <person name="Ramamoorthy G.K."/>
            <person name="Gryganskyi A."/>
            <person name="Culley D."/>
            <person name="Magnuson J.K."/>
            <person name="James T.Y."/>
            <person name="O'Malley M.A."/>
            <person name="Stajich J.E."/>
            <person name="Spatafora J.W."/>
            <person name="Visel A."/>
            <person name="Grigoriev I.V."/>
        </authorList>
    </citation>
    <scope>NUCLEOTIDE SEQUENCE [LARGE SCALE GENOMIC DNA]</scope>
    <source>
        <strain evidence="3 4">S4</strain>
    </source>
</reference>
<evidence type="ECO:0000313" key="3">
    <source>
        <dbReference type="EMBL" id="ORX81842.1"/>
    </source>
</evidence>
<keyword evidence="1" id="KW-0472">Membrane</keyword>
<dbReference type="Pfam" id="PF08757">
    <property type="entry name" value="CotH"/>
    <property type="match status" value="1"/>
</dbReference>
<feature type="transmembrane region" description="Helical" evidence="1">
    <location>
        <begin position="572"/>
        <end position="593"/>
    </location>
</feature>
<feature type="chain" id="PRO_5012124010" description="Coth-domain-containing protein" evidence="2">
    <location>
        <begin position="19"/>
        <end position="594"/>
    </location>
</feature>
<name>A0A1Y1X7W1_9FUNG</name>
<organism evidence="3 4">
    <name type="scientific">Anaeromyces robustus</name>
    <dbReference type="NCBI Taxonomy" id="1754192"/>
    <lineage>
        <taxon>Eukaryota</taxon>
        <taxon>Fungi</taxon>
        <taxon>Fungi incertae sedis</taxon>
        <taxon>Chytridiomycota</taxon>
        <taxon>Chytridiomycota incertae sedis</taxon>
        <taxon>Neocallimastigomycetes</taxon>
        <taxon>Neocallimastigales</taxon>
        <taxon>Neocallimastigaceae</taxon>
        <taxon>Anaeromyces</taxon>
    </lineage>
</organism>
<protein>
    <recommendedName>
        <fullName evidence="5">Coth-domain-containing protein</fullName>
    </recommendedName>
</protein>
<accession>A0A1Y1X7W1</accession>
<evidence type="ECO:0000313" key="4">
    <source>
        <dbReference type="Proteomes" id="UP000193944"/>
    </source>
</evidence>
<evidence type="ECO:0008006" key="5">
    <source>
        <dbReference type="Google" id="ProtNLM"/>
    </source>
</evidence>
<comment type="caution">
    <text evidence="3">The sequence shown here is derived from an EMBL/GenBank/DDBJ whole genome shotgun (WGS) entry which is preliminary data.</text>
</comment>